<proteinExistence type="predicted"/>
<gene>
    <name evidence="1" type="ORF">HAV00_27160</name>
</gene>
<protein>
    <submittedName>
        <fullName evidence="1">Uncharacterized protein</fullName>
    </submittedName>
</protein>
<organism evidence="1 2">
    <name type="scientific">Bradyrhizobium symbiodeficiens</name>
    <dbReference type="NCBI Taxonomy" id="1404367"/>
    <lineage>
        <taxon>Bacteria</taxon>
        <taxon>Pseudomonadati</taxon>
        <taxon>Pseudomonadota</taxon>
        <taxon>Alphaproteobacteria</taxon>
        <taxon>Hyphomicrobiales</taxon>
        <taxon>Nitrobacteraceae</taxon>
        <taxon>Bradyrhizobium</taxon>
    </lineage>
</organism>
<dbReference type="Proteomes" id="UP000500895">
    <property type="component" value="Chromosome"/>
</dbReference>
<dbReference type="RefSeq" id="WP_166469273.1">
    <property type="nucleotide sequence ID" value="NZ_CP050066.2"/>
</dbReference>
<evidence type="ECO:0000313" key="1">
    <source>
        <dbReference type="EMBL" id="QIP09697.1"/>
    </source>
</evidence>
<reference evidence="1 2" key="1">
    <citation type="journal article" date="2020" name="Int. J. Syst. Evol. Microbiol.">
        <title>Description and complete genome sequences of Bradyrhizobium symbiodeficiens sp. nov., a non-symbiotic bacterium associated with legumes native to Canada.</title>
        <authorList>
            <person name="Bromfield E.S.P."/>
            <person name="Cloutier S."/>
            <person name="Nguyen H.D.T."/>
        </authorList>
    </citation>
    <scope>NUCLEOTIDE SEQUENCE [LARGE SCALE GENOMIC DNA]</scope>
    <source>
        <strain evidence="1 2">101S1MB</strain>
    </source>
</reference>
<accession>A0A6G9AB48</accession>
<sequence length="95" mass="10888">MYYRTENIVTRLDKSVHDYKIAEGARNFQDRYRPTGNVTITGDIPFSSVHACLTATRNFITAVEHRGYGGYSFWCMDEALQELWPLLEDLPPAVS</sequence>
<dbReference type="EMBL" id="CP050066">
    <property type="protein sequence ID" value="QIP09697.1"/>
    <property type="molecule type" value="Genomic_DNA"/>
</dbReference>
<evidence type="ECO:0000313" key="2">
    <source>
        <dbReference type="Proteomes" id="UP000500895"/>
    </source>
</evidence>
<dbReference type="AlphaFoldDB" id="A0A6G9AB48"/>
<name>A0A6G9AB48_9BRAD</name>